<evidence type="ECO:0000313" key="1">
    <source>
        <dbReference type="EMBL" id="OUD15550.1"/>
    </source>
</evidence>
<protein>
    <submittedName>
        <fullName evidence="1">Uncharacterized protein</fullName>
    </submittedName>
</protein>
<dbReference type="EMBL" id="MSLT01000006">
    <property type="protein sequence ID" value="OUD15550.1"/>
    <property type="molecule type" value="Genomic_DNA"/>
</dbReference>
<gene>
    <name evidence="1" type="ORF">TPSD3_03245</name>
</gene>
<comment type="caution">
    <text evidence="1">The sequence shown here is derived from an EMBL/GenBank/DDBJ whole genome shotgun (WGS) entry which is preliminary data.</text>
</comment>
<keyword evidence="2" id="KW-1185">Reference proteome</keyword>
<name>A0A251XBT7_9GAMM</name>
<evidence type="ECO:0000313" key="2">
    <source>
        <dbReference type="Proteomes" id="UP000194798"/>
    </source>
</evidence>
<accession>A0A251XBT7</accession>
<dbReference type="AlphaFoldDB" id="A0A251XBT7"/>
<sequence>MVFTNECCFFADKRPTAGEVFRHAHALSLLQDSKGSDWIWFGLDGGDELERRKVCDGHQRGGIIMGIR</sequence>
<dbReference type="Proteomes" id="UP000194798">
    <property type="component" value="Unassembled WGS sequence"/>
</dbReference>
<reference evidence="1 2" key="1">
    <citation type="submission" date="2016-12" db="EMBL/GenBank/DDBJ databases">
        <title>Thioflexothrix psekupsii D3 genome sequencing and assembly.</title>
        <authorList>
            <person name="Fomenkov A."/>
            <person name="Vincze T."/>
            <person name="Grabovich M."/>
            <person name="Anton B.P."/>
            <person name="Dubinina G."/>
            <person name="Orlova M."/>
            <person name="Belousova E."/>
            <person name="Roberts R.J."/>
        </authorList>
    </citation>
    <scope>NUCLEOTIDE SEQUENCE [LARGE SCALE GENOMIC DNA]</scope>
    <source>
        <strain evidence="1">D3</strain>
    </source>
</reference>
<organism evidence="1 2">
    <name type="scientific">Thioflexithrix psekupsensis</name>
    <dbReference type="NCBI Taxonomy" id="1570016"/>
    <lineage>
        <taxon>Bacteria</taxon>
        <taxon>Pseudomonadati</taxon>
        <taxon>Pseudomonadota</taxon>
        <taxon>Gammaproteobacteria</taxon>
        <taxon>Thiotrichales</taxon>
        <taxon>Thioflexithrix</taxon>
    </lineage>
</organism>
<proteinExistence type="predicted"/>